<gene>
    <name evidence="4" type="ORF">EMPS_06211</name>
</gene>
<dbReference type="InterPro" id="IPR015797">
    <property type="entry name" value="NUDIX_hydrolase-like_dom_sf"/>
</dbReference>
<protein>
    <recommendedName>
        <fullName evidence="3">Nudix hydrolase domain-containing protein</fullName>
    </recommendedName>
</protein>
<dbReference type="InterPro" id="IPR020476">
    <property type="entry name" value="Nudix_hydrolase"/>
</dbReference>
<reference evidence="4" key="1">
    <citation type="submission" date="2021-11" db="EMBL/GenBank/DDBJ databases">
        <authorList>
            <person name="Herlambang A."/>
            <person name="Guo Y."/>
            <person name="Takashima Y."/>
            <person name="Nishizawa T."/>
        </authorList>
    </citation>
    <scope>NUCLEOTIDE SEQUENCE</scope>
    <source>
        <strain evidence="4">E1425</strain>
    </source>
</reference>
<comment type="caution">
    <text evidence="4">The sequence shown here is derived from an EMBL/GenBank/DDBJ whole genome shotgun (WGS) entry which is preliminary data.</text>
</comment>
<dbReference type="GO" id="GO:0006753">
    <property type="term" value="P:nucleoside phosphate metabolic process"/>
    <property type="evidence" value="ECO:0007669"/>
    <property type="project" value="TreeGrafter"/>
</dbReference>
<comment type="similarity">
    <text evidence="2">Belongs to the Nudix hydrolase family.</text>
</comment>
<dbReference type="PRINTS" id="PR00502">
    <property type="entry name" value="NUDIXFAMILY"/>
</dbReference>
<evidence type="ECO:0000259" key="3">
    <source>
        <dbReference type="PROSITE" id="PS51462"/>
    </source>
</evidence>
<dbReference type="GO" id="GO:0019693">
    <property type="term" value="P:ribose phosphate metabolic process"/>
    <property type="evidence" value="ECO:0007669"/>
    <property type="project" value="TreeGrafter"/>
</dbReference>
<evidence type="ECO:0000313" key="4">
    <source>
        <dbReference type="EMBL" id="GJJ73853.1"/>
    </source>
</evidence>
<dbReference type="PANTHER" id="PTHR11839:SF1">
    <property type="entry name" value="ADP-SUGAR PYROPHOSPHATASE"/>
    <property type="match status" value="1"/>
</dbReference>
<evidence type="ECO:0000256" key="2">
    <source>
        <dbReference type="RuleBase" id="RU003476"/>
    </source>
</evidence>
<dbReference type="PROSITE" id="PS51462">
    <property type="entry name" value="NUDIX"/>
    <property type="match status" value="1"/>
</dbReference>
<dbReference type="Pfam" id="PF00293">
    <property type="entry name" value="NUDIX"/>
    <property type="match status" value="1"/>
</dbReference>
<evidence type="ECO:0000313" key="5">
    <source>
        <dbReference type="Proteomes" id="UP000827284"/>
    </source>
</evidence>
<accession>A0A9P3LX85</accession>
<dbReference type="AlphaFoldDB" id="A0A9P3LX85"/>
<dbReference type="Proteomes" id="UP000827284">
    <property type="component" value="Unassembled WGS sequence"/>
</dbReference>
<dbReference type="OrthoDB" id="10249920at2759"/>
<dbReference type="InterPro" id="IPR000086">
    <property type="entry name" value="NUDIX_hydrolase_dom"/>
</dbReference>
<evidence type="ECO:0000256" key="1">
    <source>
        <dbReference type="ARBA" id="ARBA00022801"/>
    </source>
</evidence>
<reference evidence="4" key="2">
    <citation type="journal article" date="2022" name="Microbiol. Resour. Announc.">
        <title>Whole-Genome Sequence of Entomortierella parvispora E1425, a Mucoromycotan Fungus Associated with Burkholderiaceae-Related Endosymbiotic Bacteria.</title>
        <authorList>
            <person name="Herlambang A."/>
            <person name="Guo Y."/>
            <person name="Takashima Y."/>
            <person name="Narisawa K."/>
            <person name="Ohta H."/>
            <person name="Nishizawa T."/>
        </authorList>
    </citation>
    <scope>NUCLEOTIDE SEQUENCE</scope>
    <source>
        <strain evidence="4">E1425</strain>
    </source>
</reference>
<dbReference type="SUPFAM" id="SSF55811">
    <property type="entry name" value="Nudix"/>
    <property type="match status" value="1"/>
</dbReference>
<keyword evidence="1 2" id="KW-0378">Hydrolase</keyword>
<dbReference type="InterPro" id="IPR020084">
    <property type="entry name" value="NUDIX_hydrolase_CS"/>
</dbReference>
<dbReference type="PANTHER" id="PTHR11839">
    <property type="entry name" value="UDP/ADP-SUGAR PYROPHOSPHATASE"/>
    <property type="match status" value="1"/>
</dbReference>
<dbReference type="Gene3D" id="3.90.79.10">
    <property type="entry name" value="Nucleoside Triphosphate Pyrophosphohydrolase"/>
    <property type="match status" value="1"/>
</dbReference>
<dbReference type="PROSITE" id="PS00893">
    <property type="entry name" value="NUDIX_BOX"/>
    <property type="match status" value="1"/>
</dbReference>
<dbReference type="GO" id="GO:0016462">
    <property type="term" value="F:pyrophosphatase activity"/>
    <property type="evidence" value="ECO:0007669"/>
    <property type="project" value="UniProtKB-ARBA"/>
</dbReference>
<keyword evidence="5" id="KW-1185">Reference proteome</keyword>
<proteinExistence type="inferred from homology"/>
<feature type="domain" description="Nudix hydrolase" evidence="3">
    <location>
        <begin position="64"/>
        <end position="216"/>
    </location>
</feature>
<name>A0A9P3LX85_9FUNG</name>
<organism evidence="4 5">
    <name type="scientific">Entomortierella parvispora</name>
    <dbReference type="NCBI Taxonomy" id="205924"/>
    <lineage>
        <taxon>Eukaryota</taxon>
        <taxon>Fungi</taxon>
        <taxon>Fungi incertae sedis</taxon>
        <taxon>Mucoromycota</taxon>
        <taxon>Mortierellomycotina</taxon>
        <taxon>Mortierellomycetes</taxon>
        <taxon>Mortierellales</taxon>
        <taxon>Mortierellaceae</taxon>
        <taxon>Entomortierella</taxon>
    </lineage>
</organism>
<sequence>MTPLTKPLVDIETTKDTRLGNGRWLSLHEVTFNDPSGTERKWELCRRIKPAAPGAEAENKVGGASVDSVDVVAVVKNSKGQATNVILVVQYRPAIASFSIEFPSGLIDAGEQPEQAALRELAEETGFSSESGQTIKVVHSSMPVSYEPGLTASCTMMVVVEIEMEQNELSESGLRKTKLDDDEWSLQVVVLPLTGLLTALKDLQESVGGPSKLVIDSRLYAWAVGREFSI</sequence>
<dbReference type="EMBL" id="BQFW01000008">
    <property type="protein sequence ID" value="GJJ73853.1"/>
    <property type="molecule type" value="Genomic_DNA"/>
</dbReference>